<proteinExistence type="predicted"/>
<sequence>MSGLSMGNLYFTALEFLGLWFFALLALAAIWAVLAVLALRAAPPPDRARPRFLALLAGIVAAILTALLLPAWTDAGFHHVAVLADYVLLIGGAVGIGTAVGIALLPVLWLAARPRS</sequence>
<dbReference type="AlphaFoldDB" id="A0A420WFW5"/>
<reference evidence="2 3" key="1">
    <citation type="submission" date="2018-10" db="EMBL/GenBank/DDBJ databases">
        <title>Comparative analysis of microorganisms from saline springs in Andes Mountain Range, Colombia.</title>
        <authorList>
            <person name="Rubin E."/>
        </authorList>
    </citation>
    <scope>NUCLEOTIDE SEQUENCE [LARGE SCALE GENOMIC DNA]</scope>
    <source>
        <strain evidence="2 3">USBA 36</strain>
    </source>
</reference>
<dbReference type="EMBL" id="RBIG01000002">
    <property type="protein sequence ID" value="RKQ69863.1"/>
    <property type="molecule type" value="Genomic_DNA"/>
</dbReference>
<keyword evidence="1" id="KW-0472">Membrane</keyword>
<keyword evidence="1" id="KW-1133">Transmembrane helix</keyword>
<comment type="caution">
    <text evidence="2">The sequence shown here is derived from an EMBL/GenBank/DDBJ whole genome shotgun (WGS) entry which is preliminary data.</text>
</comment>
<gene>
    <name evidence="2" type="ORF">BCL74_1797</name>
</gene>
<evidence type="ECO:0000313" key="3">
    <source>
        <dbReference type="Proteomes" id="UP000277424"/>
    </source>
</evidence>
<dbReference type="RefSeq" id="WP_121219305.1">
    <property type="nucleotide sequence ID" value="NZ_RBIG01000002.1"/>
</dbReference>
<feature type="transmembrane region" description="Helical" evidence="1">
    <location>
        <begin position="87"/>
        <end position="112"/>
    </location>
</feature>
<feature type="transmembrane region" description="Helical" evidence="1">
    <location>
        <begin position="20"/>
        <end position="40"/>
    </location>
</feature>
<evidence type="ECO:0000256" key="1">
    <source>
        <dbReference type="SAM" id="Phobius"/>
    </source>
</evidence>
<organism evidence="2 3">
    <name type="scientific">Oceanibaculum indicum</name>
    <dbReference type="NCBI Taxonomy" id="526216"/>
    <lineage>
        <taxon>Bacteria</taxon>
        <taxon>Pseudomonadati</taxon>
        <taxon>Pseudomonadota</taxon>
        <taxon>Alphaproteobacteria</taxon>
        <taxon>Rhodospirillales</taxon>
        <taxon>Oceanibaculaceae</taxon>
        <taxon>Oceanibaculum</taxon>
    </lineage>
</organism>
<accession>A0A420WFW5</accession>
<dbReference type="Proteomes" id="UP000277424">
    <property type="component" value="Unassembled WGS sequence"/>
</dbReference>
<keyword evidence="1" id="KW-0812">Transmembrane</keyword>
<evidence type="ECO:0000313" key="2">
    <source>
        <dbReference type="EMBL" id="RKQ69863.1"/>
    </source>
</evidence>
<feature type="transmembrane region" description="Helical" evidence="1">
    <location>
        <begin position="52"/>
        <end position="72"/>
    </location>
</feature>
<name>A0A420WFW5_9PROT</name>
<protein>
    <submittedName>
        <fullName evidence="2">Uncharacterized protein</fullName>
    </submittedName>
</protein>